<protein>
    <recommendedName>
        <fullName evidence="3">Mitochondrial acidic protein MAM33</fullName>
    </recommendedName>
</protein>
<dbReference type="AlphaFoldDB" id="W9RC66"/>
<dbReference type="Pfam" id="PF02330">
    <property type="entry name" value="MAM33"/>
    <property type="match status" value="1"/>
</dbReference>
<dbReference type="EMBL" id="KE343999">
    <property type="protein sequence ID" value="EXB50402.1"/>
    <property type="molecule type" value="Genomic_DNA"/>
</dbReference>
<proteinExistence type="predicted"/>
<dbReference type="Proteomes" id="UP000030645">
    <property type="component" value="Unassembled WGS sequence"/>
</dbReference>
<keyword evidence="2" id="KW-1185">Reference proteome</keyword>
<evidence type="ECO:0000313" key="1">
    <source>
        <dbReference type="EMBL" id="EXB50402.1"/>
    </source>
</evidence>
<dbReference type="PANTHER" id="PTHR10826">
    <property type="entry name" value="COMPLEMENT COMPONENT 1"/>
    <property type="match status" value="1"/>
</dbReference>
<dbReference type="FunFam" id="3.10.280.10:FF:000003">
    <property type="entry name" value="Mitochondrial glycoprotein"/>
    <property type="match status" value="1"/>
</dbReference>
<dbReference type="GO" id="GO:0005759">
    <property type="term" value="C:mitochondrial matrix"/>
    <property type="evidence" value="ECO:0007669"/>
    <property type="project" value="InterPro"/>
</dbReference>
<reference evidence="2" key="1">
    <citation type="submission" date="2013-01" db="EMBL/GenBank/DDBJ databases">
        <title>Draft Genome Sequence of a Mulberry Tree, Morus notabilis C.K. Schneid.</title>
        <authorList>
            <person name="He N."/>
            <person name="Zhao S."/>
        </authorList>
    </citation>
    <scope>NUCLEOTIDE SEQUENCE</scope>
</reference>
<dbReference type="InterPro" id="IPR036561">
    <property type="entry name" value="MAM33_sf"/>
</dbReference>
<name>W9RC66_9ROSA</name>
<evidence type="ECO:0000313" key="2">
    <source>
        <dbReference type="Proteomes" id="UP000030645"/>
    </source>
</evidence>
<dbReference type="STRING" id="981085.W9RC66"/>
<dbReference type="PANTHER" id="PTHR10826:SF36">
    <property type="entry name" value="OS08G0439900 PROTEIN"/>
    <property type="match status" value="1"/>
</dbReference>
<accession>W9RC66</accession>
<sequence length="276" mass="31339">MAPLIRPLRKPLLSLSSSSSSSSKILASQLEEQQRPRISLLNPKFSSAQSPRTYISEMRRSTFEGNLLRLLRNEIRYELDRSPLNQPVTKFESFSVDDRPGEKWISLTRKFGDKEDIKIEATMPDGALPGPDSGAVDAAEGDVNLHITLIVNISKEGSDNVLEFLCSAWSDGLEVEKLSIRKCDNVLDKPYGGPECKDLDDQLDDAILEFLEERGINDELAAFVHAYVKNKEKTEFIRWMETVKSFIERKVACRIQSVYLRRSTELSDGKLNNWLR</sequence>
<gene>
    <name evidence="1" type="ORF">L484_013494</name>
</gene>
<dbReference type="eggNOG" id="KOG2536">
    <property type="taxonomic scope" value="Eukaryota"/>
</dbReference>
<dbReference type="SUPFAM" id="SSF54529">
    <property type="entry name" value="Mitochondrial glycoprotein MAM33-like"/>
    <property type="match status" value="1"/>
</dbReference>
<evidence type="ECO:0008006" key="3">
    <source>
        <dbReference type="Google" id="ProtNLM"/>
    </source>
</evidence>
<dbReference type="InterPro" id="IPR003428">
    <property type="entry name" value="MAM33"/>
</dbReference>
<organism evidence="1 2">
    <name type="scientific">Morus notabilis</name>
    <dbReference type="NCBI Taxonomy" id="981085"/>
    <lineage>
        <taxon>Eukaryota</taxon>
        <taxon>Viridiplantae</taxon>
        <taxon>Streptophyta</taxon>
        <taxon>Embryophyta</taxon>
        <taxon>Tracheophyta</taxon>
        <taxon>Spermatophyta</taxon>
        <taxon>Magnoliopsida</taxon>
        <taxon>eudicotyledons</taxon>
        <taxon>Gunneridae</taxon>
        <taxon>Pentapetalae</taxon>
        <taxon>rosids</taxon>
        <taxon>fabids</taxon>
        <taxon>Rosales</taxon>
        <taxon>Moraceae</taxon>
        <taxon>Moreae</taxon>
        <taxon>Morus</taxon>
    </lineage>
</organism>
<dbReference type="Gene3D" id="3.10.280.10">
    <property type="entry name" value="Mitochondrial glycoprotein"/>
    <property type="match status" value="1"/>
</dbReference>